<dbReference type="AlphaFoldDB" id="A0A494WJZ6"/>
<name>A0A494WJZ6_CLOS5</name>
<reference evidence="1 2" key="1">
    <citation type="journal article" date="2019" name="Appl. Environ. Microbiol.">
        <title>Clostridium scindens ATCC 35704: integration of nutritional requirements, the complete genome sequence, and global transcriptional responses to bile acids.</title>
        <authorList>
            <person name="Devendran S."/>
            <person name="Shrestha R."/>
            <person name="Alves J.M.P."/>
            <person name="Wolf P.G."/>
            <person name="Ly L."/>
            <person name="Hernandez A.G."/>
            <person name="Mendez-Garcia C."/>
            <person name="Inboden A."/>
            <person name="Wiley J."/>
            <person name="Paul O."/>
            <person name="Allen A."/>
            <person name="Springer E."/>
            <person name="Wright C.L."/>
            <person name="Fields C.J."/>
            <person name="Daniel S.L."/>
            <person name="Ridlon J.M."/>
        </authorList>
    </citation>
    <scope>NUCLEOTIDE SEQUENCE [LARGE SCALE GENOMIC DNA]</scope>
    <source>
        <strain evidence="1 2">ATCC 35704</strain>
    </source>
</reference>
<organism evidence="1 2">
    <name type="scientific">Clostridium scindens (strain ATCC 35704 / DSM 5676 / VPI 13733 / 19)</name>
    <dbReference type="NCBI Taxonomy" id="411468"/>
    <lineage>
        <taxon>Bacteria</taxon>
        <taxon>Bacillati</taxon>
        <taxon>Bacillota</taxon>
        <taxon>Clostridia</taxon>
        <taxon>Lachnospirales</taxon>
        <taxon>Lachnospiraceae</taxon>
    </lineage>
</organism>
<gene>
    <name evidence="1" type="ORF">HDCHBGLK_01375</name>
</gene>
<protein>
    <submittedName>
        <fullName evidence="1">Uncharacterized protein</fullName>
    </submittedName>
</protein>
<evidence type="ECO:0000313" key="2">
    <source>
        <dbReference type="Proteomes" id="UP000289664"/>
    </source>
</evidence>
<evidence type="ECO:0000313" key="1">
    <source>
        <dbReference type="EMBL" id="QBF73979.1"/>
    </source>
</evidence>
<proteinExistence type="predicted"/>
<dbReference type="KEGG" id="csci:HDCHBGLK_01375"/>
<accession>A0A494WJZ6</accession>
<sequence>MLESTAWYRMPSKDAGISYEEIACLPDALYKDDANVRYEEVNYRKALAESDKEEDKENQKIKVEGSYLYQGKNVNFYGCMVD</sequence>
<dbReference type="Proteomes" id="UP000289664">
    <property type="component" value="Chromosome"/>
</dbReference>
<keyword evidence="2" id="KW-1185">Reference proteome</keyword>
<dbReference type="EMBL" id="CP036170">
    <property type="protein sequence ID" value="QBF73979.1"/>
    <property type="molecule type" value="Genomic_DNA"/>
</dbReference>